<dbReference type="EMBL" id="JAPEVB010000003">
    <property type="protein sequence ID" value="KAJ4391986.1"/>
    <property type="molecule type" value="Genomic_DNA"/>
</dbReference>
<protein>
    <recommendedName>
        <fullName evidence="4">Cyanovirin-N domain-containing protein</fullName>
    </recommendedName>
</protein>
<proteinExistence type="predicted"/>
<evidence type="ECO:0008006" key="4">
    <source>
        <dbReference type="Google" id="ProtNLM"/>
    </source>
</evidence>
<gene>
    <name evidence="2" type="ORF">N0V93_005606</name>
</gene>
<keyword evidence="3" id="KW-1185">Reference proteome</keyword>
<name>A0A9W9CYB1_9PEZI</name>
<feature type="signal peptide" evidence="1">
    <location>
        <begin position="1"/>
        <end position="18"/>
    </location>
</feature>
<feature type="chain" id="PRO_5040888228" description="Cyanovirin-N domain-containing protein" evidence="1">
    <location>
        <begin position="19"/>
        <end position="158"/>
    </location>
</feature>
<evidence type="ECO:0000256" key="1">
    <source>
        <dbReference type="SAM" id="SignalP"/>
    </source>
</evidence>
<dbReference type="AlphaFoldDB" id="A0A9W9CYB1"/>
<evidence type="ECO:0000313" key="2">
    <source>
        <dbReference type="EMBL" id="KAJ4391986.1"/>
    </source>
</evidence>
<comment type="caution">
    <text evidence="2">The sequence shown here is derived from an EMBL/GenBank/DDBJ whole genome shotgun (WGS) entry which is preliminary data.</text>
</comment>
<dbReference type="Proteomes" id="UP001140453">
    <property type="component" value="Unassembled WGS sequence"/>
</dbReference>
<evidence type="ECO:0000313" key="3">
    <source>
        <dbReference type="Proteomes" id="UP001140453"/>
    </source>
</evidence>
<keyword evidence="1" id="KW-0732">Signal</keyword>
<organism evidence="2 3">
    <name type="scientific">Gnomoniopsis smithogilvyi</name>
    <dbReference type="NCBI Taxonomy" id="1191159"/>
    <lineage>
        <taxon>Eukaryota</taxon>
        <taxon>Fungi</taxon>
        <taxon>Dikarya</taxon>
        <taxon>Ascomycota</taxon>
        <taxon>Pezizomycotina</taxon>
        <taxon>Sordariomycetes</taxon>
        <taxon>Sordariomycetidae</taxon>
        <taxon>Diaporthales</taxon>
        <taxon>Gnomoniaceae</taxon>
        <taxon>Gnomoniopsis</taxon>
    </lineage>
</organism>
<accession>A0A9W9CYB1</accession>
<reference evidence="2" key="1">
    <citation type="submission" date="2022-10" db="EMBL/GenBank/DDBJ databases">
        <title>Tapping the CABI collections for fungal endophytes: first genome assemblies for Collariella, Neodidymelliopsis, Ascochyta clinopodiicola, Didymella pomorum, Didymosphaeria variabile, Neocosmospora piperis and Neocucurbitaria cava.</title>
        <authorList>
            <person name="Hill R."/>
        </authorList>
    </citation>
    <scope>NUCLEOTIDE SEQUENCE</scope>
    <source>
        <strain evidence="2">IMI 355082</strain>
    </source>
</reference>
<sequence>MRALVLSLSLLPPSSVMPSLLPQPSSSASQCLSFGNVICNVPNYWSDTDDDLLSSQNTILRSSGQIILVNKAGGSWCTRLACDSGSNGDVGIYACNDAANNVTIDGSAVADFAEAIINTTACTSSVRQGKKTWHHVKGQAFNNAASWNVILGMADGES</sequence>